<evidence type="ECO:0000256" key="1">
    <source>
        <dbReference type="ARBA" id="ARBA00004651"/>
    </source>
</evidence>
<dbReference type="AlphaFoldDB" id="D1AI01"/>
<dbReference type="PANTHER" id="PTHR32243">
    <property type="entry name" value="MALTOSE TRANSPORT SYSTEM PERMEASE-RELATED"/>
    <property type="match status" value="1"/>
</dbReference>
<evidence type="ECO:0000256" key="7">
    <source>
        <dbReference type="RuleBase" id="RU363032"/>
    </source>
</evidence>
<dbReference type="HOGENOM" id="CLU_016047_1_2_0"/>
<evidence type="ECO:0000259" key="8">
    <source>
        <dbReference type="PROSITE" id="PS50928"/>
    </source>
</evidence>
<dbReference type="InterPro" id="IPR035906">
    <property type="entry name" value="MetI-like_sf"/>
</dbReference>
<keyword evidence="6 7" id="KW-0472">Membrane</keyword>
<dbReference type="PANTHER" id="PTHR32243:SF18">
    <property type="entry name" value="INNER MEMBRANE ABC TRANSPORTER PERMEASE PROTEIN YCJP"/>
    <property type="match status" value="1"/>
</dbReference>
<dbReference type="InterPro" id="IPR050901">
    <property type="entry name" value="BP-dep_ABC_trans_perm"/>
</dbReference>
<feature type="transmembrane region" description="Helical" evidence="7">
    <location>
        <begin position="81"/>
        <end position="102"/>
    </location>
</feature>
<dbReference type="InterPro" id="IPR000515">
    <property type="entry name" value="MetI-like"/>
</dbReference>
<dbReference type="STRING" id="526218.Sterm_1526"/>
<protein>
    <submittedName>
        <fullName evidence="9">Binding-protein-dependent transport systems inner membrane component</fullName>
    </submittedName>
</protein>
<feature type="transmembrane region" description="Helical" evidence="7">
    <location>
        <begin position="117"/>
        <end position="135"/>
    </location>
</feature>
<proteinExistence type="inferred from homology"/>
<dbReference type="EMBL" id="CP001739">
    <property type="protein sequence ID" value="ACZ08385.1"/>
    <property type="molecule type" value="Genomic_DNA"/>
</dbReference>
<evidence type="ECO:0000256" key="5">
    <source>
        <dbReference type="ARBA" id="ARBA00022989"/>
    </source>
</evidence>
<dbReference type="RefSeq" id="WP_012860981.1">
    <property type="nucleotide sequence ID" value="NC_013517.1"/>
</dbReference>
<accession>D1AI01</accession>
<keyword evidence="10" id="KW-1185">Reference proteome</keyword>
<comment type="similarity">
    <text evidence="7">Belongs to the binding-protein-dependent transport system permease family.</text>
</comment>
<feature type="transmembrane region" description="Helical" evidence="7">
    <location>
        <begin position="14"/>
        <end position="35"/>
    </location>
</feature>
<feature type="domain" description="ABC transmembrane type-1" evidence="8">
    <location>
        <begin position="77"/>
        <end position="268"/>
    </location>
</feature>
<evidence type="ECO:0000313" key="9">
    <source>
        <dbReference type="EMBL" id="ACZ08385.1"/>
    </source>
</evidence>
<keyword evidence="2 7" id="KW-0813">Transport</keyword>
<dbReference type="GO" id="GO:0005886">
    <property type="term" value="C:plasma membrane"/>
    <property type="evidence" value="ECO:0007669"/>
    <property type="project" value="UniProtKB-SubCell"/>
</dbReference>
<feature type="transmembrane region" description="Helical" evidence="7">
    <location>
        <begin position="217"/>
        <end position="240"/>
    </location>
</feature>
<keyword evidence="4 7" id="KW-0812">Transmembrane</keyword>
<keyword evidence="5 7" id="KW-1133">Transmembrane helix</keyword>
<keyword evidence="3" id="KW-1003">Cell membrane</keyword>
<reference evidence="10" key="1">
    <citation type="submission" date="2009-09" db="EMBL/GenBank/DDBJ databases">
        <title>The complete chromosome of Sebaldella termitidis ATCC 33386.</title>
        <authorList>
            <consortium name="US DOE Joint Genome Institute (JGI-PGF)"/>
            <person name="Lucas S."/>
            <person name="Copeland A."/>
            <person name="Lapidus A."/>
            <person name="Glavina del Rio T."/>
            <person name="Dalin E."/>
            <person name="Tice H."/>
            <person name="Bruce D."/>
            <person name="Goodwin L."/>
            <person name="Pitluck S."/>
            <person name="Kyrpides N."/>
            <person name="Mavromatis K."/>
            <person name="Ivanova N."/>
            <person name="Mikhailova N."/>
            <person name="Sims D."/>
            <person name="Meincke L."/>
            <person name="Brettin T."/>
            <person name="Detter J.C."/>
            <person name="Han C."/>
            <person name="Larimer F."/>
            <person name="Land M."/>
            <person name="Hauser L."/>
            <person name="Markowitz V."/>
            <person name="Cheng J.F."/>
            <person name="Hugenholtz P."/>
            <person name="Woyke T."/>
            <person name="Wu D."/>
            <person name="Eisen J.A."/>
        </authorList>
    </citation>
    <scope>NUCLEOTIDE SEQUENCE [LARGE SCALE GENOMIC DNA]</scope>
    <source>
        <strain evidence="10">ATCC 33386 / NCTC 11300</strain>
    </source>
</reference>
<dbReference type="Proteomes" id="UP000000845">
    <property type="component" value="Chromosome"/>
</dbReference>
<dbReference type="eggNOG" id="COG0395">
    <property type="taxonomic scope" value="Bacteria"/>
</dbReference>
<organism evidence="9 10">
    <name type="scientific">Sebaldella termitidis (strain ATCC 33386 / NCTC 11300)</name>
    <dbReference type="NCBI Taxonomy" id="526218"/>
    <lineage>
        <taxon>Bacteria</taxon>
        <taxon>Fusobacteriati</taxon>
        <taxon>Fusobacteriota</taxon>
        <taxon>Fusobacteriia</taxon>
        <taxon>Fusobacteriales</taxon>
        <taxon>Leptotrichiaceae</taxon>
        <taxon>Sebaldella</taxon>
    </lineage>
</organism>
<evidence type="ECO:0000256" key="3">
    <source>
        <dbReference type="ARBA" id="ARBA00022475"/>
    </source>
</evidence>
<gene>
    <name evidence="9" type="ordered locus">Sterm_1526</name>
</gene>
<comment type="subcellular location">
    <subcellularLocation>
        <location evidence="1 7">Cell membrane</location>
        <topology evidence="1 7">Multi-pass membrane protein</topology>
    </subcellularLocation>
</comment>
<name>D1AI01_SEBTE</name>
<dbReference type="KEGG" id="str:Sterm_1526"/>
<sequence length="283" mass="31910">MNRNSKTARRINKIVFYVSLVFMLFIILFPFIIMLSTSLKGAKEAIQYPPTIIPKNITFEHYRDIFNPKIFPFLNYFKNSLYVAVFTAIISVAAGIFGGYSLSKLNFMGKTVINDSFYTVYMFSGILLVVPLFRIMSKLGLHDTKTALIITLVVQTLPTSIYMLKSYFDTIPKDLEEAGMIDGLNRIQIIFKIIIPLSLAGIASVFIYCFMIAWNDYLFAVVFISSPEYFTLPIGLNALFNTPDYIWGRMMAASLVTALPVVIMYAVSEKFIRGNMVAGGVKG</sequence>
<dbReference type="PROSITE" id="PS50928">
    <property type="entry name" value="ABC_TM1"/>
    <property type="match status" value="1"/>
</dbReference>
<evidence type="ECO:0000256" key="6">
    <source>
        <dbReference type="ARBA" id="ARBA00023136"/>
    </source>
</evidence>
<feature type="transmembrane region" description="Helical" evidence="7">
    <location>
        <begin position="246"/>
        <end position="267"/>
    </location>
</feature>
<feature type="transmembrane region" description="Helical" evidence="7">
    <location>
        <begin position="188"/>
        <end position="210"/>
    </location>
</feature>
<dbReference type="GO" id="GO:0055085">
    <property type="term" value="P:transmembrane transport"/>
    <property type="evidence" value="ECO:0007669"/>
    <property type="project" value="InterPro"/>
</dbReference>
<dbReference type="SUPFAM" id="SSF161098">
    <property type="entry name" value="MetI-like"/>
    <property type="match status" value="1"/>
</dbReference>
<evidence type="ECO:0000313" key="10">
    <source>
        <dbReference type="Proteomes" id="UP000000845"/>
    </source>
</evidence>
<evidence type="ECO:0000256" key="2">
    <source>
        <dbReference type="ARBA" id="ARBA00022448"/>
    </source>
</evidence>
<dbReference type="CDD" id="cd06261">
    <property type="entry name" value="TM_PBP2"/>
    <property type="match status" value="1"/>
</dbReference>
<dbReference type="Pfam" id="PF00528">
    <property type="entry name" value="BPD_transp_1"/>
    <property type="match status" value="1"/>
</dbReference>
<dbReference type="Gene3D" id="1.10.3720.10">
    <property type="entry name" value="MetI-like"/>
    <property type="match status" value="1"/>
</dbReference>
<reference evidence="9 10" key="2">
    <citation type="journal article" date="2010" name="Stand. Genomic Sci.">
        <title>Complete genome sequence of Sebaldella termitidis type strain (NCTC 11300).</title>
        <authorList>
            <person name="Harmon-Smith M."/>
            <person name="Celia L."/>
            <person name="Chertkov O."/>
            <person name="Lapidus A."/>
            <person name="Copeland A."/>
            <person name="Glavina Del Rio T."/>
            <person name="Nolan M."/>
            <person name="Lucas S."/>
            <person name="Tice H."/>
            <person name="Cheng J.F."/>
            <person name="Han C."/>
            <person name="Detter J.C."/>
            <person name="Bruce D."/>
            <person name="Goodwin L."/>
            <person name="Pitluck S."/>
            <person name="Pati A."/>
            <person name="Liolios K."/>
            <person name="Ivanova N."/>
            <person name="Mavromatis K."/>
            <person name="Mikhailova N."/>
            <person name="Chen A."/>
            <person name="Palaniappan K."/>
            <person name="Land M."/>
            <person name="Hauser L."/>
            <person name="Chang Y.J."/>
            <person name="Jeffries C.D."/>
            <person name="Brettin T."/>
            <person name="Goker M."/>
            <person name="Beck B."/>
            <person name="Bristow J."/>
            <person name="Eisen J.A."/>
            <person name="Markowitz V."/>
            <person name="Hugenholtz P."/>
            <person name="Kyrpides N.C."/>
            <person name="Klenk H.P."/>
            <person name="Chen F."/>
        </authorList>
    </citation>
    <scope>NUCLEOTIDE SEQUENCE [LARGE SCALE GENOMIC DNA]</scope>
    <source>
        <strain evidence="10">ATCC 33386 / NCTC 11300</strain>
    </source>
</reference>
<evidence type="ECO:0000256" key="4">
    <source>
        <dbReference type="ARBA" id="ARBA00022692"/>
    </source>
</evidence>
<feature type="transmembrane region" description="Helical" evidence="7">
    <location>
        <begin position="147"/>
        <end position="168"/>
    </location>
</feature>